<dbReference type="Pfam" id="PF13807">
    <property type="entry name" value="GNVR"/>
    <property type="match status" value="1"/>
</dbReference>
<comment type="subcellular location">
    <subcellularLocation>
        <location evidence="1">Cell membrane</location>
        <topology evidence="1">Multi-pass membrane protein</topology>
    </subcellularLocation>
</comment>
<evidence type="ECO:0000256" key="5">
    <source>
        <dbReference type="ARBA" id="ARBA00022989"/>
    </source>
</evidence>
<dbReference type="InterPro" id="IPR003856">
    <property type="entry name" value="LPS_length_determ_N"/>
</dbReference>
<evidence type="ECO:0000313" key="11">
    <source>
        <dbReference type="Proteomes" id="UP000188184"/>
    </source>
</evidence>
<gene>
    <name evidence="10" type="ORF">B0X71_14680</name>
</gene>
<sequence length="240" mass="26202">MEETISLQDIFKTVKKRLGLIALTTILAITIAGIVSFLILTPIYQVSSQILVNQENTETATVSNQDIQANLQLINTYSVIIKSPAILNQVIEQLDLEINAAQLSDQITVATAQNSQVVNLTVQDSDPALAVEIANTITEVFEEDIREIMNVNNVTILTPAVFTDELSPVEPNPLLNMAIAGVIGLMIGVGIAFLLEYLDTSLKNEQDIEDVLNLPVLGLISPIPDKEMVTVDVPTRRRRG</sequence>
<evidence type="ECO:0000256" key="6">
    <source>
        <dbReference type="ARBA" id="ARBA00023136"/>
    </source>
</evidence>
<protein>
    <submittedName>
        <fullName evidence="10">Capsular biosynthesis protein</fullName>
    </submittedName>
</protein>
<keyword evidence="5 7" id="KW-1133">Transmembrane helix</keyword>
<dbReference type="EMBL" id="CP019640">
    <property type="protein sequence ID" value="AQQ54218.1"/>
    <property type="molecule type" value="Genomic_DNA"/>
</dbReference>
<dbReference type="PANTHER" id="PTHR32309">
    <property type="entry name" value="TYROSINE-PROTEIN KINASE"/>
    <property type="match status" value="1"/>
</dbReference>
<dbReference type="InterPro" id="IPR050445">
    <property type="entry name" value="Bact_polysacc_biosynth/exp"/>
</dbReference>
<dbReference type="PANTHER" id="PTHR32309:SF13">
    <property type="entry name" value="FERRIC ENTEROBACTIN TRANSPORT PROTEIN FEPE"/>
    <property type="match status" value="1"/>
</dbReference>
<keyword evidence="6 7" id="KW-0472">Membrane</keyword>
<evidence type="ECO:0000256" key="4">
    <source>
        <dbReference type="ARBA" id="ARBA00022692"/>
    </source>
</evidence>
<dbReference type="AlphaFoldDB" id="A0A1Q2L186"/>
<feature type="transmembrane region" description="Helical" evidence="7">
    <location>
        <begin position="20"/>
        <end position="44"/>
    </location>
</feature>
<keyword evidence="4 7" id="KW-0812">Transmembrane</keyword>
<keyword evidence="3" id="KW-1003">Cell membrane</keyword>
<evidence type="ECO:0000313" key="10">
    <source>
        <dbReference type="EMBL" id="AQQ54218.1"/>
    </source>
</evidence>
<comment type="similarity">
    <text evidence="2">Belongs to the CpsC/CapA family.</text>
</comment>
<dbReference type="GO" id="GO:0005886">
    <property type="term" value="C:plasma membrane"/>
    <property type="evidence" value="ECO:0007669"/>
    <property type="project" value="UniProtKB-SubCell"/>
</dbReference>
<dbReference type="RefSeq" id="WP_077590110.1">
    <property type="nucleotide sequence ID" value="NZ_CP019640.1"/>
</dbReference>
<evidence type="ECO:0000256" key="2">
    <source>
        <dbReference type="ARBA" id="ARBA00006683"/>
    </source>
</evidence>
<dbReference type="GO" id="GO:0004713">
    <property type="term" value="F:protein tyrosine kinase activity"/>
    <property type="evidence" value="ECO:0007669"/>
    <property type="project" value="TreeGrafter"/>
</dbReference>
<name>A0A1Q2L186_9BACL</name>
<reference evidence="10 11" key="1">
    <citation type="submission" date="2017-02" db="EMBL/GenBank/DDBJ databases">
        <title>The complete genomic sequence of a novel cold adapted crude oil-degrading bacterium Planococcus qaidamina Y42.</title>
        <authorList>
            <person name="Yang R."/>
        </authorList>
    </citation>
    <scope>NUCLEOTIDE SEQUENCE [LARGE SCALE GENOMIC DNA]</scope>
    <source>
        <strain evidence="10 11">Y42</strain>
    </source>
</reference>
<evidence type="ECO:0000256" key="1">
    <source>
        <dbReference type="ARBA" id="ARBA00004651"/>
    </source>
</evidence>
<feature type="domain" description="Polysaccharide chain length determinant N-terminal" evidence="8">
    <location>
        <begin position="3"/>
        <end position="94"/>
    </location>
</feature>
<dbReference type="Proteomes" id="UP000188184">
    <property type="component" value="Chromosome"/>
</dbReference>
<dbReference type="KEGG" id="pmar:B0X71_14680"/>
<organism evidence="10 11">
    <name type="scientific">Planococcus lenghuensis</name>
    <dbReference type="NCBI Taxonomy" id="2213202"/>
    <lineage>
        <taxon>Bacteria</taxon>
        <taxon>Bacillati</taxon>
        <taxon>Bacillota</taxon>
        <taxon>Bacilli</taxon>
        <taxon>Bacillales</taxon>
        <taxon>Caryophanaceae</taxon>
        <taxon>Planococcus</taxon>
    </lineage>
</organism>
<keyword evidence="11" id="KW-1185">Reference proteome</keyword>
<evidence type="ECO:0000259" key="9">
    <source>
        <dbReference type="Pfam" id="PF13807"/>
    </source>
</evidence>
<feature type="domain" description="Tyrosine-protein kinase G-rich" evidence="9">
    <location>
        <begin position="142"/>
        <end position="194"/>
    </location>
</feature>
<proteinExistence type="inferred from homology"/>
<feature type="transmembrane region" description="Helical" evidence="7">
    <location>
        <begin position="174"/>
        <end position="195"/>
    </location>
</feature>
<dbReference type="OrthoDB" id="2360475at2"/>
<evidence type="ECO:0000259" key="8">
    <source>
        <dbReference type="Pfam" id="PF02706"/>
    </source>
</evidence>
<accession>A0A1Q2L186</accession>
<evidence type="ECO:0000256" key="3">
    <source>
        <dbReference type="ARBA" id="ARBA00022475"/>
    </source>
</evidence>
<dbReference type="InterPro" id="IPR032807">
    <property type="entry name" value="GNVR"/>
</dbReference>
<evidence type="ECO:0000256" key="7">
    <source>
        <dbReference type="SAM" id="Phobius"/>
    </source>
</evidence>
<dbReference type="Pfam" id="PF02706">
    <property type="entry name" value="Wzz"/>
    <property type="match status" value="1"/>
</dbReference>